<evidence type="ECO:0000313" key="2">
    <source>
        <dbReference type="EMBL" id="CAE6712562.1"/>
    </source>
</evidence>
<evidence type="ECO:0000313" key="3">
    <source>
        <dbReference type="Proteomes" id="UP000675880"/>
    </source>
</evidence>
<gene>
    <name evidence="2" type="ORF">NSPZN2_11289</name>
</gene>
<sequence length="183" mass="19684">MARGRWALLIMGCASLIAGGLAEAKDRPHVKSLMPPGLTIPASSLRSCSGEDVLGNWNLLTFESSYRFKQPQAPYLFPYQVFQYSSEHGAKSAHSRTPILGSPDRVFEGVPLDLTYQVEPGGRVVLKSKGRGAVVETWSCSVAGQDAGATGDGTDLRRGDVVMTLLGSHGQALFVRHLRKIAT</sequence>
<dbReference type="EMBL" id="CAJNBJ010000001">
    <property type="protein sequence ID" value="CAE6712562.1"/>
    <property type="molecule type" value="Genomic_DNA"/>
</dbReference>
<name>A0ABM8QS78_9BACT</name>
<dbReference type="RefSeq" id="WP_213041057.1">
    <property type="nucleotide sequence ID" value="NZ_CAJNBJ010000001.1"/>
</dbReference>
<keyword evidence="1" id="KW-0732">Signal</keyword>
<feature type="chain" id="PRO_5045310860" description="Lipocalin-like domain-containing protein" evidence="1">
    <location>
        <begin position="25"/>
        <end position="183"/>
    </location>
</feature>
<evidence type="ECO:0008006" key="4">
    <source>
        <dbReference type="Google" id="ProtNLM"/>
    </source>
</evidence>
<reference evidence="2 3" key="1">
    <citation type="submission" date="2021-02" db="EMBL/GenBank/DDBJ databases">
        <authorList>
            <person name="Han P."/>
        </authorList>
    </citation>
    <scope>NUCLEOTIDE SEQUENCE [LARGE SCALE GENOMIC DNA]</scope>
    <source>
        <strain evidence="2">Candidatus Nitrospira sp. ZN2</strain>
    </source>
</reference>
<accession>A0ABM8QS78</accession>
<keyword evidence="3" id="KW-1185">Reference proteome</keyword>
<organism evidence="2 3">
    <name type="scientific">Nitrospira defluvii</name>
    <dbReference type="NCBI Taxonomy" id="330214"/>
    <lineage>
        <taxon>Bacteria</taxon>
        <taxon>Pseudomonadati</taxon>
        <taxon>Nitrospirota</taxon>
        <taxon>Nitrospiria</taxon>
        <taxon>Nitrospirales</taxon>
        <taxon>Nitrospiraceae</taxon>
        <taxon>Nitrospira</taxon>
    </lineage>
</organism>
<evidence type="ECO:0000256" key="1">
    <source>
        <dbReference type="SAM" id="SignalP"/>
    </source>
</evidence>
<protein>
    <recommendedName>
        <fullName evidence="4">Lipocalin-like domain-containing protein</fullName>
    </recommendedName>
</protein>
<feature type="signal peptide" evidence="1">
    <location>
        <begin position="1"/>
        <end position="24"/>
    </location>
</feature>
<dbReference type="Proteomes" id="UP000675880">
    <property type="component" value="Unassembled WGS sequence"/>
</dbReference>
<comment type="caution">
    <text evidence="2">The sequence shown here is derived from an EMBL/GenBank/DDBJ whole genome shotgun (WGS) entry which is preliminary data.</text>
</comment>
<proteinExistence type="predicted"/>